<evidence type="ECO:0000256" key="1">
    <source>
        <dbReference type="SAM" id="MobiDB-lite"/>
    </source>
</evidence>
<dbReference type="AlphaFoldDB" id="A0A2T3XY16"/>
<evidence type="ECO:0000313" key="2">
    <source>
        <dbReference type="EMBL" id="PTB21407.1"/>
    </source>
</evidence>
<feature type="compositionally biased region" description="Basic residues" evidence="1">
    <location>
        <begin position="44"/>
        <end position="58"/>
    </location>
</feature>
<protein>
    <submittedName>
        <fullName evidence="2">Uncharacterized protein</fullName>
    </submittedName>
</protein>
<feature type="compositionally biased region" description="Polar residues" evidence="1">
    <location>
        <begin position="1"/>
        <end position="12"/>
    </location>
</feature>
<feature type="compositionally biased region" description="Basic and acidic residues" evidence="1">
    <location>
        <begin position="14"/>
        <end position="37"/>
    </location>
</feature>
<organism evidence="2 3">
    <name type="scientific">Trinickia symbiotica</name>
    <dbReference type="NCBI Taxonomy" id="863227"/>
    <lineage>
        <taxon>Bacteria</taxon>
        <taxon>Pseudomonadati</taxon>
        <taxon>Pseudomonadota</taxon>
        <taxon>Betaproteobacteria</taxon>
        <taxon>Burkholderiales</taxon>
        <taxon>Burkholderiaceae</taxon>
        <taxon>Trinickia</taxon>
    </lineage>
</organism>
<gene>
    <name evidence="2" type="ORF">C9I57_07040</name>
</gene>
<proteinExistence type="predicted"/>
<accession>A0A2T3XY16</accession>
<sequence length="67" mass="7152">MSSKGVSNTNGFESGDRDKGLARAEDRSTKQADRDSAEPGATKAHAHKSIKAHHHHVVKQTTESLGS</sequence>
<evidence type="ECO:0000313" key="3">
    <source>
        <dbReference type="Proteomes" id="UP000240638"/>
    </source>
</evidence>
<dbReference type="Proteomes" id="UP000240638">
    <property type="component" value="Unassembled WGS sequence"/>
</dbReference>
<comment type="caution">
    <text evidence="2">The sequence shown here is derived from an EMBL/GenBank/DDBJ whole genome shotgun (WGS) entry which is preliminary data.</text>
</comment>
<dbReference type="EMBL" id="PYUC01000003">
    <property type="protein sequence ID" value="PTB21407.1"/>
    <property type="molecule type" value="Genomic_DNA"/>
</dbReference>
<name>A0A2T3XY16_9BURK</name>
<feature type="region of interest" description="Disordered" evidence="1">
    <location>
        <begin position="1"/>
        <end position="67"/>
    </location>
</feature>
<reference evidence="2 3" key="1">
    <citation type="submission" date="2018-03" db="EMBL/GenBank/DDBJ databases">
        <title>Whole genome analyses suggest that Burkholderia sensu lato contains two further novel genera in the rhizoxinica-symbiotica group Mycetohabitans gen. nov., and Trinickia gen. nov.: implications for the evolution of diazotrophy and nodulation in the Burkholderiaceae.</title>
        <authorList>
            <person name="Estrada De Los Santos P."/>
            <person name="Palmer M."/>
            <person name="Chavez-Ramirez B."/>
            <person name="Steenkamp E.T."/>
            <person name="Hirsch A.M."/>
            <person name="Manyaka P."/>
            <person name="Maluk M."/>
            <person name="Lafos M."/>
            <person name="Crook M."/>
            <person name="Gross E."/>
            <person name="Simon M.F."/>
            <person name="Bueno Dos Reis Junior F."/>
            <person name="Poole P.S."/>
            <person name="Venter S.N."/>
            <person name="James E.K."/>
        </authorList>
    </citation>
    <scope>NUCLEOTIDE SEQUENCE [LARGE SCALE GENOMIC DNA]</scope>
    <source>
        <strain evidence="2 3">JPY-366</strain>
    </source>
</reference>